<protein>
    <submittedName>
        <fullName evidence="1">Uncharacterized protein</fullName>
    </submittedName>
</protein>
<gene>
    <name evidence="1" type="ORF">DS745_03520</name>
</gene>
<name>A0A4Q0VZB5_9BACI</name>
<accession>A0A4Q0VZB5</accession>
<dbReference type="AlphaFoldDB" id="A0A4Q0VZB5"/>
<comment type="caution">
    <text evidence="1">The sequence shown here is derived from an EMBL/GenBank/DDBJ whole genome shotgun (WGS) entry which is preliminary data.</text>
</comment>
<dbReference type="EMBL" id="QOUX01000001">
    <property type="protein sequence ID" value="RXJ04466.1"/>
    <property type="molecule type" value="Genomic_DNA"/>
</dbReference>
<reference evidence="1 2" key="1">
    <citation type="journal article" date="2019" name="Int. J. Syst. Evol. Microbiol.">
        <title>Anaerobacillus alkaliphilus sp. nov., a novel alkaliphilic and moderately halophilic bacterium.</title>
        <authorList>
            <person name="Borsodi A.K."/>
            <person name="Aszalos J.M."/>
            <person name="Bihari P."/>
            <person name="Nagy I."/>
            <person name="Schumann P."/>
            <person name="Sproer C."/>
            <person name="Kovacs A.L."/>
            <person name="Boka K."/>
            <person name="Dobosy P."/>
            <person name="Ovari M."/>
            <person name="Szili-Kovacs T."/>
            <person name="Toth E."/>
        </authorList>
    </citation>
    <scope>NUCLEOTIDE SEQUENCE [LARGE SCALE GENOMIC DNA]</scope>
    <source>
        <strain evidence="1 2">B16-10</strain>
    </source>
</reference>
<dbReference type="Proteomes" id="UP000290649">
    <property type="component" value="Unassembled WGS sequence"/>
</dbReference>
<evidence type="ECO:0000313" key="1">
    <source>
        <dbReference type="EMBL" id="RXJ04466.1"/>
    </source>
</evidence>
<evidence type="ECO:0000313" key="2">
    <source>
        <dbReference type="Proteomes" id="UP000290649"/>
    </source>
</evidence>
<proteinExistence type="predicted"/>
<organism evidence="1 2">
    <name type="scientific">Anaerobacillus alkaliphilus</name>
    <dbReference type="NCBI Taxonomy" id="1548597"/>
    <lineage>
        <taxon>Bacteria</taxon>
        <taxon>Bacillati</taxon>
        <taxon>Bacillota</taxon>
        <taxon>Bacilli</taxon>
        <taxon>Bacillales</taxon>
        <taxon>Bacillaceae</taxon>
        <taxon>Anaerobacillus</taxon>
    </lineage>
</organism>
<keyword evidence="2" id="KW-1185">Reference proteome</keyword>
<sequence length="148" mass="17351">MYNQKESVAEHRLNNLYASFEFGLGTYYANLTNAKEGRGKEHLLLMYADLHSTSVSNLPLMAALGLPHEEVKDILDFYKSRTKEWLLTDIVLSDEEYNTMISDLALIRNTLTRYEGEWFKERPLTDWTTEEYHNNIHELVKKLNLYGK</sequence>